<dbReference type="EMBL" id="JNCF01000023">
    <property type="protein sequence ID" value="KGP63193.1"/>
    <property type="molecule type" value="Genomic_DNA"/>
</dbReference>
<protein>
    <recommendedName>
        <fullName evidence="1">SidC N-terminal domain-containing protein</fullName>
    </recommendedName>
</protein>
<dbReference type="Pfam" id="PF18219">
    <property type="entry name" value="SidC_N"/>
    <property type="match status" value="1"/>
</dbReference>
<keyword evidence="3" id="KW-1185">Reference proteome</keyword>
<gene>
    <name evidence="2" type="ORF">EP47_06870</name>
</gene>
<proteinExistence type="predicted"/>
<sequence>MHIPFKEPVSPRYIHITPETNQVHLLVPVVGGQEISTDNTCKATAVLKKFFDGGVRRELAIYKKALEFDIALLEQDNPQRVLKEARLAQIEIYIEAVSAMQYSYREAMAAFIERPSNLYSIQLRPHDQDIQSNVVNPTFTIERSNDAQGNPLSALYNAMYALFPDIEISIPDPRTRLTNAVLEALPGLPAFADIQRVLKEQCAALFGLSIDFTQGTDSKPVTKEAMDTIMGFEGNATSQDYIDALLGACAPNMWENIQTPPFYSVGNISENLSPSEKRNAIEERTEQLSILTQFFLANLNVYCKAKNLSAENFGKVLDASPALSKQLVDTVSMALSKGDNLEEELCYFCNIQTKEFKLSRFLNTEDITAVKQKFERTYYTVTATKENPHMDDFMILDMEATGKIAKFVTHQGAICVNFAEIVEPTLPNQNYFAQARKNFAIHSTEIQHENKWIAGELEIKPEALLARINNDQLEKLPEPVQEELRRTSPALHLYLFLHDVAKGRQEKAEALLRASETHAQMLIRTPGLFTDYSGRTFHCTAYEYAYWAKDTHMCRMLERRMDEETKAYLLERIDDMERTGLTYQQHGKEHCSVHFDFAPLKTALQKSIDVYEELYGTDNYWDAILEAWMGIGKAQRDIPAHVAQEYCRADRSFDPLPQFNEETLPRILAFFNFNTRADDSWFPLKSAHFGLGFDIALTRGSSFGIANNLQYGIRGMAIGCQRLVPSYIPIDLAAIIRLDEVRTADLMQSRDNLSLPVNLQKIKI</sequence>
<evidence type="ECO:0000259" key="1">
    <source>
        <dbReference type="Pfam" id="PF18219"/>
    </source>
</evidence>
<dbReference type="AlphaFoldDB" id="A0A0A2T6Y1"/>
<dbReference type="Proteomes" id="UP000054422">
    <property type="component" value="Unassembled WGS sequence"/>
</dbReference>
<dbReference type="OrthoDB" id="5653210at2"/>
<comment type="caution">
    <text evidence="2">The sequence shown here is derived from an EMBL/GenBank/DDBJ whole genome shotgun (WGS) entry which is preliminary data.</text>
</comment>
<evidence type="ECO:0000313" key="2">
    <source>
        <dbReference type="EMBL" id="KGP63193.1"/>
    </source>
</evidence>
<name>A0A0A2T6Y1_9GAMM</name>
<accession>A0A0A2T6Y1</accession>
<evidence type="ECO:0000313" key="3">
    <source>
        <dbReference type="Proteomes" id="UP000054422"/>
    </source>
</evidence>
<organism evidence="2 3">
    <name type="scientific">Legionella norrlandica</name>
    <dbReference type="NCBI Taxonomy" id="1498499"/>
    <lineage>
        <taxon>Bacteria</taxon>
        <taxon>Pseudomonadati</taxon>
        <taxon>Pseudomonadota</taxon>
        <taxon>Gammaproteobacteria</taxon>
        <taxon>Legionellales</taxon>
        <taxon>Legionellaceae</taxon>
        <taxon>Legionella</taxon>
    </lineage>
</organism>
<feature type="domain" description="SidC N-terminal" evidence="1">
    <location>
        <begin position="3"/>
        <end position="451"/>
    </location>
</feature>
<reference evidence="2 3" key="1">
    <citation type="submission" date="2014-05" db="EMBL/GenBank/DDBJ databases">
        <authorList>
            <person name="Rizzardi K."/>
            <person name="Winiecka-Krusnell J."/>
            <person name="Ramliden M."/>
            <person name="Alm E."/>
            <person name="Andersson S."/>
            <person name="Byfors S."/>
        </authorList>
    </citation>
    <scope>NUCLEOTIDE SEQUENCE [LARGE SCALE GENOMIC DNA]</scope>
    <source>
        <strain evidence="2 3">LEGN</strain>
    </source>
</reference>
<dbReference type="InterPro" id="IPR041264">
    <property type="entry name" value="SidC_N"/>
</dbReference>